<dbReference type="Proteomes" id="UP000297647">
    <property type="component" value="Unassembled WGS sequence"/>
</dbReference>
<dbReference type="AlphaFoldDB" id="A0A4Y9QVE5"/>
<reference evidence="1 2" key="1">
    <citation type="submission" date="2019-03" db="EMBL/GenBank/DDBJ databases">
        <title>Algoriphagus sp. nov, a new strain isolated from root system soil of mangrove plant Kandelia.</title>
        <authorList>
            <person name="Yin Q."/>
            <person name="Wang K."/>
            <person name="Song Z."/>
        </authorList>
    </citation>
    <scope>NUCLEOTIDE SEQUENCE [LARGE SCALE GENOMIC DNA]</scope>
    <source>
        <strain evidence="1 2">XY-J91</strain>
    </source>
</reference>
<organism evidence="1 2">
    <name type="scientific">Algoriphagus kandeliae</name>
    <dbReference type="NCBI Taxonomy" id="2562278"/>
    <lineage>
        <taxon>Bacteria</taxon>
        <taxon>Pseudomonadati</taxon>
        <taxon>Bacteroidota</taxon>
        <taxon>Cytophagia</taxon>
        <taxon>Cytophagales</taxon>
        <taxon>Cyclobacteriaceae</taxon>
        <taxon>Algoriphagus</taxon>
    </lineage>
</organism>
<proteinExistence type="predicted"/>
<gene>
    <name evidence="1" type="ORF">E4S40_05870</name>
</gene>
<keyword evidence="2" id="KW-1185">Reference proteome</keyword>
<comment type="caution">
    <text evidence="1">The sequence shown here is derived from an EMBL/GenBank/DDBJ whole genome shotgun (WGS) entry which is preliminary data.</text>
</comment>
<dbReference type="InterPro" id="IPR025316">
    <property type="entry name" value="DUF4221"/>
</dbReference>
<dbReference type="SUPFAM" id="SSF50969">
    <property type="entry name" value="YVTN repeat-like/Quinoprotein amine dehydrogenase"/>
    <property type="match status" value="1"/>
</dbReference>
<dbReference type="Pfam" id="PF13970">
    <property type="entry name" value="DUF4221"/>
    <property type="match status" value="1"/>
</dbReference>
<sequence>MMSWVLPSLILNFRQVKRLISLISLPLILSCGGNSSEKSDSDKILENFSFSVDTILIDPSDKIINLSYGIGNATLGPERQFLYQFDPSKPQINQINLNSFKLENQYPFEEEGPNGIAPLIFGMQFLDNGQLILGGYGAQYGVFTLQGKKVQELNLNPADYKGLEALEITDLGLRFTFSKDGRFGSVLKRIGESNSSELIVFDLETMTGKVFWLPEMEQAFDYSLEFQAGNRIRFVGDGIWLNQIENGVLVGNSTNNKLYQYEFDTDSLKLMEYDFSLVPNQKERPIKKEVNSLEEYLVEEEIALSQIYFGSLIYDDSSNRFFRFGRILEPKKDGEQTRKGDIFLFMFDQNFRLLGEAKMEGIYSIPQSAFFKDGKLWSYVNVDDELGFAIFDFKF</sequence>
<accession>A0A4Y9QVE5</accession>
<name>A0A4Y9QVE5_9BACT</name>
<evidence type="ECO:0000313" key="1">
    <source>
        <dbReference type="EMBL" id="TFV95748.1"/>
    </source>
</evidence>
<protein>
    <submittedName>
        <fullName evidence="1">DUF4221 domain-containing protein</fullName>
    </submittedName>
</protein>
<dbReference type="InterPro" id="IPR011044">
    <property type="entry name" value="Quino_amine_DH_bsu"/>
</dbReference>
<dbReference type="EMBL" id="SPSB01000002">
    <property type="protein sequence ID" value="TFV95748.1"/>
    <property type="molecule type" value="Genomic_DNA"/>
</dbReference>
<evidence type="ECO:0000313" key="2">
    <source>
        <dbReference type="Proteomes" id="UP000297647"/>
    </source>
</evidence>